<accession>A0AAW1NHW1</accession>
<comment type="caution">
    <text evidence="1">The sequence shown here is derived from an EMBL/GenBank/DDBJ whole genome shotgun (WGS) entry which is preliminary data.</text>
</comment>
<organism evidence="1 2">
    <name type="scientific">Saponaria officinalis</name>
    <name type="common">Common soapwort</name>
    <name type="synonym">Lychnis saponaria</name>
    <dbReference type="NCBI Taxonomy" id="3572"/>
    <lineage>
        <taxon>Eukaryota</taxon>
        <taxon>Viridiplantae</taxon>
        <taxon>Streptophyta</taxon>
        <taxon>Embryophyta</taxon>
        <taxon>Tracheophyta</taxon>
        <taxon>Spermatophyta</taxon>
        <taxon>Magnoliopsida</taxon>
        <taxon>eudicotyledons</taxon>
        <taxon>Gunneridae</taxon>
        <taxon>Pentapetalae</taxon>
        <taxon>Caryophyllales</taxon>
        <taxon>Caryophyllaceae</taxon>
        <taxon>Caryophylleae</taxon>
        <taxon>Saponaria</taxon>
    </lineage>
</organism>
<dbReference type="PANTHER" id="PTHR21477">
    <property type="entry name" value="ZGC:172139"/>
    <property type="match status" value="1"/>
</dbReference>
<keyword evidence="2" id="KW-1185">Reference proteome</keyword>
<name>A0AAW1NHW1_SAPOF</name>
<proteinExistence type="predicted"/>
<evidence type="ECO:0000313" key="1">
    <source>
        <dbReference type="EMBL" id="KAK9756498.1"/>
    </source>
</evidence>
<evidence type="ECO:0008006" key="3">
    <source>
        <dbReference type="Google" id="ProtNLM"/>
    </source>
</evidence>
<dbReference type="EMBL" id="JBDFQZ010000001">
    <property type="protein sequence ID" value="KAK9756498.1"/>
    <property type="molecule type" value="Genomic_DNA"/>
</dbReference>
<reference evidence="1" key="1">
    <citation type="submission" date="2024-03" db="EMBL/GenBank/DDBJ databases">
        <title>WGS assembly of Saponaria officinalis var. Norfolk2.</title>
        <authorList>
            <person name="Jenkins J."/>
            <person name="Shu S."/>
            <person name="Grimwood J."/>
            <person name="Barry K."/>
            <person name="Goodstein D."/>
            <person name="Schmutz J."/>
            <person name="Leebens-Mack J."/>
            <person name="Osbourn A."/>
        </authorList>
    </citation>
    <scope>NUCLEOTIDE SEQUENCE [LARGE SCALE GENOMIC DNA]</scope>
    <source>
        <strain evidence="1">JIC</strain>
    </source>
</reference>
<evidence type="ECO:0000313" key="2">
    <source>
        <dbReference type="Proteomes" id="UP001443914"/>
    </source>
</evidence>
<dbReference type="PANTHER" id="PTHR21477:SF13">
    <property type="entry name" value="KIAA0930"/>
    <property type="match status" value="1"/>
</dbReference>
<dbReference type="Pfam" id="PF09741">
    <property type="entry name" value="DUF2045"/>
    <property type="match status" value="1"/>
</dbReference>
<protein>
    <recommendedName>
        <fullName evidence="3">Cw7 protein</fullName>
    </recommendedName>
</protein>
<dbReference type="AlphaFoldDB" id="A0AAW1NHW1"/>
<dbReference type="Proteomes" id="UP001443914">
    <property type="component" value="Unassembled WGS sequence"/>
</dbReference>
<sequence>MLSHGGLPPSRSEMLSLVKKHSNILEKTYVDVHDESDMEMNQGFWHDVLNLYFIQSKEPRGHQDDDLVFFVRKMDLHGNNSSDDSNDNPPYFVRRWASKLDNMVGDSLLEVDWRRSFYLNLIAHTSFTVTVAICSNQVLRNHQVGRDSPLTPIYKVIKTVYASPSRVNFQLDARKEAQTVPAYPDICFAIDDFDSTFETVVLSDTDHCYCVVLNAHAGAAFPDENIPDNNAQKTENLRKTNNSKVTIFSGFVNFQTVREAFDAGRYRLGSLLSLSHSAGKADKLYMKGPGGRGEVEVAVSGVEDQSQHISGTSSPNVSNSGVSFASIVKQAASVASFAAKAYAAASKNVDDEMLPLKCCLMSISLPWELIAHDLLFKGAPPVNM</sequence>
<gene>
    <name evidence="1" type="ORF">RND81_01G102100</name>
</gene>
<dbReference type="InterPro" id="IPR019141">
    <property type="entry name" value="DUF2045"/>
</dbReference>